<dbReference type="InterPro" id="IPR045464">
    <property type="entry name" value="Hrt3/FBXO9_C"/>
</dbReference>
<dbReference type="SUPFAM" id="SSF81383">
    <property type="entry name" value="F-box domain"/>
    <property type="match status" value="1"/>
</dbReference>
<feature type="compositionally biased region" description="Pro residues" evidence="2">
    <location>
        <begin position="175"/>
        <end position="184"/>
    </location>
</feature>
<evidence type="ECO:0000259" key="3">
    <source>
        <dbReference type="PROSITE" id="PS50181"/>
    </source>
</evidence>
<name>A0ABQ0CTT0_9HYPO</name>
<feature type="domain" description="F-box" evidence="3">
    <location>
        <begin position="227"/>
        <end position="277"/>
    </location>
</feature>
<comment type="caution">
    <text evidence="4">The sequence shown here is derived from an EMBL/GenBank/DDBJ whole genome shotgun (WGS) entry which is preliminary data.</text>
</comment>
<dbReference type="PROSITE" id="PS50181">
    <property type="entry name" value="FBOX"/>
    <property type="match status" value="1"/>
</dbReference>
<evidence type="ECO:0000256" key="1">
    <source>
        <dbReference type="ARBA" id="ARBA00022786"/>
    </source>
</evidence>
<accession>A0ABQ0CTT0</accession>
<dbReference type="EMBL" id="BAAFGZ010000227">
    <property type="protein sequence ID" value="GAB0136857.1"/>
    <property type="molecule type" value="Genomic_DNA"/>
</dbReference>
<reference evidence="5" key="1">
    <citation type="submission" date="2024-06" db="EMBL/GenBank/DDBJ databases">
        <title>Draft Genome Sequences of Epichloe bromicola Strains Isolated from Elymus ciliaris.</title>
        <authorList>
            <consortium name="Epichloe bromicola genome sequencing consortium"/>
            <person name="Miura A."/>
            <person name="Imano S."/>
            <person name="Ashida A."/>
            <person name="Sato I."/>
            <person name="Chiba S."/>
            <person name="Tanaka A."/>
            <person name="Camagna M."/>
            <person name="Takemoto D."/>
        </authorList>
    </citation>
    <scope>NUCLEOTIDE SEQUENCE [LARGE SCALE GENOMIC DNA]</scope>
    <source>
        <strain evidence="5">DP</strain>
    </source>
</reference>
<dbReference type="InterPro" id="IPR001810">
    <property type="entry name" value="F-box_dom"/>
</dbReference>
<gene>
    <name evidence="4" type="primary">g5145</name>
    <name evidence="4" type="ORF">EsDP_00005145</name>
</gene>
<feature type="region of interest" description="Disordered" evidence="2">
    <location>
        <begin position="151"/>
        <end position="197"/>
    </location>
</feature>
<dbReference type="PANTHER" id="PTHR12874">
    <property type="entry name" value="F-BOX ONLY PROTEIN 48-RELATED"/>
    <property type="match status" value="1"/>
</dbReference>
<dbReference type="PANTHER" id="PTHR12874:SF9">
    <property type="entry name" value="F-BOX ONLY PROTEIN 48"/>
    <property type="match status" value="1"/>
</dbReference>
<dbReference type="Pfam" id="PF12937">
    <property type="entry name" value="F-box-like"/>
    <property type="match status" value="1"/>
</dbReference>
<sequence>MASSHGLNSELESFRQQWLSEVRTKRSERPRPSPAAHSHFSPTAPVSPKRSKARPPSPTKTRKVASAVDEENENENEHSQPRVFEGSPEPSGNTIDGLVRAPLGKELVSALDHYEEAMAKEAEGNMGDSLKLYRRAYRLDNRVDRRYREKHFPQAHRSQPQQPQSTAQTPDPSATSPPPPPPPAASSNPDSEPSPPVILPIEHLIASFSRLRIEPPPPDVEGSPPPPCPISSLPRELLIHIMRDLAVHDVGDFARLSLVCKPLAYLVSTEQRIWRDVCLGTKFGFTGMHYHWADAGPHQGQPRDGTTTTPLGTTETELAAQRVNDSILASKSMVPAPYASWKHMFRSRPRIRFNGCYISTVNYVRMGQASTSQATWGGSPVHIVTYYRYLRFFRDGSAISLLTTSEPSAVVPHLTRDLLHLHRDSTHAYLPSAVMQKAYKGRWRLSSSWEAQSGAEEVGQPREGDLTVDTETHDPKYMFRMDLSLRTAGKGSKNNKMVWRSHFSYNKLTDDWAEFTLKHDKAFFFSRVKSYGMGE</sequence>
<evidence type="ECO:0000313" key="5">
    <source>
        <dbReference type="Proteomes" id="UP001562357"/>
    </source>
</evidence>
<organism evidence="4 5">
    <name type="scientific">Epichloe bromicola</name>
    <dbReference type="NCBI Taxonomy" id="79588"/>
    <lineage>
        <taxon>Eukaryota</taxon>
        <taxon>Fungi</taxon>
        <taxon>Dikarya</taxon>
        <taxon>Ascomycota</taxon>
        <taxon>Pezizomycotina</taxon>
        <taxon>Sordariomycetes</taxon>
        <taxon>Hypocreomycetidae</taxon>
        <taxon>Hypocreales</taxon>
        <taxon>Clavicipitaceae</taxon>
        <taxon>Epichloe</taxon>
    </lineage>
</organism>
<dbReference type="Gene3D" id="1.20.1280.50">
    <property type="match status" value="1"/>
</dbReference>
<keyword evidence="1" id="KW-0833">Ubl conjugation pathway</keyword>
<proteinExistence type="predicted"/>
<keyword evidence="5" id="KW-1185">Reference proteome</keyword>
<protein>
    <recommendedName>
        <fullName evidence="3">F-box domain-containing protein</fullName>
    </recommendedName>
</protein>
<evidence type="ECO:0000313" key="4">
    <source>
        <dbReference type="EMBL" id="GAB0136857.1"/>
    </source>
</evidence>
<feature type="compositionally biased region" description="Basic and acidic residues" evidence="2">
    <location>
        <begin position="22"/>
        <end position="31"/>
    </location>
</feature>
<dbReference type="Proteomes" id="UP001562357">
    <property type="component" value="Unassembled WGS sequence"/>
</dbReference>
<feature type="compositionally biased region" description="Low complexity" evidence="2">
    <location>
        <begin position="158"/>
        <end position="174"/>
    </location>
</feature>
<feature type="region of interest" description="Disordered" evidence="2">
    <location>
        <begin position="21"/>
        <end position="99"/>
    </location>
</feature>
<dbReference type="Pfam" id="PF19270">
    <property type="entry name" value="FBO_C"/>
    <property type="match status" value="1"/>
</dbReference>
<dbReference type="InterPro" id="IPR036047">
    <property type="entry name" value="F-box-like_dom_sf"/>
</dbReference>
<evidence type="ECO:0000256" key="2">
    <source>
        <dbReference type="SAM" id="MobiDB-lite"/>
    </source>
</evidence>